<protein>
    <submittedName>
        <fullName evidence="1">Uncharacterized protein</fullName>
    </submittedName>
</protein>
<organism evidence="1 2">
    <name type="scientific">Thermodesulfatator autotrophicus</name>
    <dbReference type="NCBI Taxonomy" id="1795632"/>
    <lineage>
        <taxon>Bacteria</taxon>
        <taxon>Pseudomonadati</taxon>
        <taxon>Thermodesulfobacteriota</taxon>
        <taxon>Thermodesulfobacteria</taxon>
        <taxon>Thermodesulfobacteriales</taxon>
        <taxon>Thermodesulfatatoraceae</taxon>
        <taxon>Thermodesulfatator</taxon>
    </lineage>
</organism>
<accession>A0A177E6V9</accession>
<dbReference type="OrthoDB" id="5418153at2"/>
<dbReference type="EMBL" id="LSFI01000074">
    <property type="protein sequence ID" value="OAG26749.1"/>
    <property type="molecule type" value="Genomic_DNA"/>
</dbReference>
<dbReference type="STRING" id="1795632.TH606_10670"/>
<keyword evidence="2" id="KW-1185">Reference proteome</keyword>
<reference evidence="1 2" key="1">
    <citation type="submission" date="2016-02" db="EMBL/GenBank/DDBJ databases">
        <title>Draft genome sequence of Thermodesulfatator sp. S606.</title>
        <authorList>
            <person name="Lai Q."/>
            <person name="Cao J."/>
            <person name="Dupont S."/>
            <person name="Shao Z."/>
            <person name="Jebbar M."/>
            <person name="Alain K."/>
        </authorList>
    </citation>
    <scope>NUCLEOTIDE SEQUENCE [LARGE SCALE GENOMIC DNA]</scope>
    <source>
        <strain evidence="1 2">S606</strain>
    </source>
</reference>
<dbReference type="AlphaFoldDB" id="A0A177E6V9"/>
<dbReference type="RefSeq" id="WP_068543895.1">
    <property type="nucleotide sequence ID" value="NZ_LSFI01000074.1"/>
</dbReference>
<gene>
    <name evidence="1" type="ORF">TH606_10670</name>
</gene>
<evidence type="ECO:0000313" key="2">
    <source>
        <dbReference type="Proteomes" id="UP000076964"/>
    </source>
</evidence>
<name>A0A177E6V9_9BACT</name>
<sequence>MNLIKRLGDIFKKKQNNQKLISIRSIFNRFRAVIDSNTKALELIADMGDKLSGDYIFDIAYIRQISRDLSEAVFRSIHNLNVLCRNKYEILYQIFDEINTQLENLIEGKIQNGPLVLKTGIKI</sequence>
<comment type="caution">
    <text evidence="1">The sequence shown here is derived from an EMBL/GenBank/DDBJ whole genome shotgun (WGS) entry which is preliminary data.</text>
</comment>
<dbReference type="Proteomes" id="UP000076964">
    <property type="component" value="Unassembled WGS sequence"/>
</dbReference>
<evidence type="ECO:0000313" key="1">
    <source>
        <dbReference type="EMBL" id="OAG26749.1"/>
    </source>
</evidence>
<proteinExistence type="predicted"/>